<comment type="caution">
    <text evidence="3">The sequence shown here is derived from an EMBL/GenBank/DDBJ whole genome shotgun (WGS) entry which is preliminary data.</text>
</comment>
<evidence type="ECO:0000313" key="4">
    <source>
        <dbReference type="Proteomes" id="UP000609346"/>
    </source>
</evidence>
<organism evidence="3 4">
    <name type="scientific">Paenibacillus terricola</name>
    <dbReference type="NCBI Taxonomy" id="2763503"/>
    <lineage>
        <taxon>Bacteria</taxon>
        <taxon>Bacillati</taxon>
        <taxon>Bacillota</taxon>
        <taxon>Bacilli</taxon>
        <taxon>Bacillales</taxon>
        <taxon>Paenibacillaceae</taxon>
        <taxon>Paenibacillus</taxon>
    </lineage>
</organism>
<protein>
    <recommendedName>
        <fullName evidence="5">DUF4179 domain-containing protein</fullName>
    </recommendedName>
</protein>
<feature type="compositionally biased region" description="Basic and acidic residues" evidence="1">
    <location>
        <begin position="129"/>
        <end position="150"/>
    </location>
</feature>
<feature type="region of interest" description="Disordered" evidence="1">
    <location>
        <begin position="125"/>
        <end position="150"/>
    </location>
</feature>
<evidence type="ECO:0000256" key="2">
    <source>
        <dbReference type="SAM" id="SignalP"/>
    </source>
</evidence>
<proteinExistence type="predicted"/>
<accession>A0ABR8MR37</accession>
<evidence type="ECO:0000256" key="1">
    <source>
        <dbReference type="SAM" id="MobiDB-lite"/>
    </source>
</evidence>
<keyword evidence="4" id="KW-1185">Reference proteome</keyword>
<keyword evidence="2" id="KW-0732">Signal</keyword>
<name>A0ABR8MR37_9BACL</name>
<reference evidence="3 4" key="1">
    <citation type="submission" date="2020-09" db="EMBL/GenBank/DDBJ databases">
        <title>Paenibacillus sp. strain PR3 16S rRNA gene Genome sequencing and assembly.</title>
        <authorList>
            <person name="Kim J."/>
        </authorList>
    </citation>
    <scope>NUCLEOTIDE SEQUENCE [LARGE SCALE GENOMIC DNA]</scope>
    <source>
        <strain evidence="3 4">PR3</strain>
    </source>
</reference>
<feature type="signal peptide" evidence="2">
    <location>
        <begin position="1"/>
        <end position="26"/>
    </location>
</feature>
<evidence type="ECO:0008006" key="5">
    <source>
        <dbReference type="Google" id="ProtNLM"/>
    </source>
</evidence>
<evidence type="ECO:0000313" key="3">
    <source>
        <dbReference type="EMBL" id="MBD3917377.1"/>
    </source>
</evidence>
<gene>
    <name evidence="3" type="ORF">H8B09_01315</name>
</gene>
<dbReference type="RefSeq" id="WP_191201683.1">
    <property type="nucleotide sequence ID" value="NZ_JACXZA010000001.1"/>
</dbReference>
<dbReference type="Proteomes" id="UP000609346">
    <property type="component" value="Unassembled WGS sequence"/>
</dbReference>
<sequence length="323" mass="35344">MKKRNQWLMIGGAVAAATLFTATAFAYTPNTDGYNAFKEVLKANNLSADKIESATVNGNFSVTVDGETVLDSHGKAKVADAEDGHIVSSDFNFTLMGVARSASLYSSNDESIYMIDRTHNLNYQVINHGGEDSGNRRERSDKDGRDDRSMSKAEEALLDFMVGDLKNNFSVANHADGSKTITADIDEKDIPLPIRLLMDAAESKDRVGRKHAEEVPAEWERIKQFPFFQGLEDINFEEQLPELTKDFAVEHVMLQFTVNANNELQSVQGEIEVSGKDEAGTAHTVEIEGAGDISGINATTPDVYDPAGKNIEIINAATFDDRG</sequence>
<dbReference type="EMBL" id="JACXZA010000001">
    <property type="protein sequence ID" value="MBD3917377.1"/>
    <property type="molecule type" value="Genomic_DNA"/>
</dbReference>
<feature type="chain" id="PRO_5045125305" description="DUF4179 domain-containing protein" evidence="2">
    <location>
        <begin position="27"/>
        <end position="323"/>
    </location>
</feature>